<reference evidence="2 3" key="1">
    <citation type="journal article" date="2015" name="Science">
        <title>Genetic determinants of in vivo fitness and diet responsiveness in multiple human gut Bacteroides.</title>
        <authorList>
            <person name="Wu M."/>
            <person name="McNulty N.P."/>
            <person name="Rodionov D.A."/>
            <person name="Khoroshkin M.S."/>
            <person name="Griffin N.W."/>
            <person name="Cheng J."/>
            <person name="Latreille P."/>
            <person name="Kerstetter R.A."/>
            <person name="Terrapon N."/>
            <person name="Henrissat B."/>
            <person name="Osterman A.L."/>
            <person name="Gordon J.I."/>
        </authorList>
    </citation>
    <scope>NUCLEOTIDE SEQUENCE [LARGE SCALE GENOMIC DNA]</scope>
    <source>
        <strain evidence="2 3">WH2</strain>
    </source>
</reference>
<keyword evidence="1" id="KW-1133">Transmembrane helix</keyword>
<feature type="transmembrane region" description="Helical" evidence="1">
    <location>
        <begin position="63"/>
        <end position="82"/>
    </location>
</feature>
<feature type="transmembrane region" description="Helical" evidence="1">
    <location>
        <begin position="103"/>
        <end position="129"/>
    </location>
</feature>
<feature type="transmembrane region" description="Helical" evidence="1">
    <location>
        <begin position="314"/>
        <end position="333"/>
    </location>
</feature>
<dbReference type="Proteomes" id="UP000061809">
    <property type="component" value="Chromosome"/>
</dbReference>
<feature type="transmembrane region" description="Helical" evidence="1">
    <location>
        <begin position="385"/>
        <end position="405"/>
    </location>
</feature>
<protein>
    <recommendedName>
        <fullName evidence="4">Transmembrane protein</fullName>
    </recommendedName>
</protein>
<dbReference type="EMBL" id="CP012801">
    <property type="protein sequence ID" value="ALJ61504.1"/>
    <property type="molecule type" value="Genomic_DNA"/>
</dbReference>
<keyword evidence="1" id="KW-0812">Transmembrane</keyword>
<feature type="transmembrane region" description="Helical" evidence="1">
    <location>
        <begin position="170"/>
        <end position="189"/>
    </location>
</feature>
<feature type="transmembrane region" description="Helical" evidence="1">
    <location>
        <begin position="354"/>
        <end position="373"/>
    </location>
</feature>
<evidence type="ECO:0008006" key="4">
    <source>
        <dbReference type="Google" id="ProtNLM"/>
    </source>
</evidence>
<dbReference type="PATRIC" id="fig|246787.4.peg.4428"/>
<sequence>MNLFLELRRHGKLAEKRHPMYEKSKFGKFWMYFMSVFWAGYLIFFGTTFAFAFDGGAKEAYHVMNSGLIFILALDFLLRLPFLKTPTQEVKPYLLLPIKRSRLIDFLLLRSGLNSFNLLWLFLFVPFAIITVTKFYGIGGVLTYCIGIWLLIVFNNYWYLLCRTLMDERIWWVLLPIVAYGGIAAALFVPDDSPLFGFFIDLGEGFITGSILTFICVLVAISLMWFINRSIMQKLVYNELNKTEDTTVQVKTVSEYKFLDRYGEIGEYIRLELKLLLRNKVCRKSLYSVTAIVLIFSLTISFSDIYDGGSRDFFVLYNYIIFGILFLSPLMSYEGNYIDGLMSRKESIYSLLRAKYILYSIALIIPFVLMIPGMVTGKVSVLECIAWIIFVPGAVYFCLFQLAVYNNKTLDLNAKMTGRQNVGTGLQNLIAGGAFGVPLLLFFVLNATVGKEVTPWILLVVGILFIATSRWWLRNVYHRFMKRRYKNMEGFHDSRQK</sequence>
<dbReference type="InterPro" id="IPR043742">
    <property type="entry name" value="DUF5687"/>
</dbReference>
<dbReference type="AlphaFoldDB" id="A0A0P0G1M3"/>
<feature type="transmembrane region" description="Helical" evidence="1">
    <location>
        <begin position="426"/>
        <end position="447"/>
    </location>
</feature>
<evidence type="ECO:0000313" key="2">
    <source>
        <dbReference type="EMBL" id="ALJ61504.1"/>
    </source>
</evidence>
<keyword evidence="1" id="KW-0472">Membrane</keyword>
<dbReference type="RefSeq" id="WP_029428732.1">
    <property type="nucleotide sequence ID" value="NZ_CP012801.1"/>
</dbReference>
<gene>
    <name evidence="2" type="ORF">BcellWH2_04287</name>
</gene>
<evidence type="ECO:0000313" key="3">
    <source>
        <dbReference type="Proteomes" id="UP000061809"/>
    </source>
</evidence>
<feature type="transmembrane region" description="Helical" evidence="1">
    <location>
        <begin position="285"/>
        <end position="302"/>
    </location>
</feature>
<feature type="transmembrane region" description="Helical" evidence="1">
    <location>
        <begin position="29"/>
        <end position="51"/>
    </location>
</feature>
<organism evidence="2 3">
    <name type="scientific">Bacteroides cellulosilyticus</name>
    <dbReference type="NCBI Taxonomy" id="246787"/>
    <lineage>
        <taxon>Bacteria</taxon>
        <taxon>Pseudomonadati</taxon>
        <taxon>Bacteroidota</taxon>
        <taxon>Bacteroidia</taxon>
        <taxon>Bacteroidales</taxon>
        <taxon>Bacteroidaceae</taxon>
        <taxon>Bacteroides</taxon>
    </lineage>
</organism>
<dbReference type="Pfam" id="PF18940">
    <property type="entry name" value="DUF5687"/>
    <property type="match status" value="1"/>
</dbReference>
<feature type="transmembrane region" description="Helical" evidence="1">
    <location>
        <begin position="135"/>
        <end position="158"/>
    </location>
</feature>
<dbReference type="KEGG" id="bcel:BcellWH2_04287"/>
<feature type="transmembrane region" description="Helical" evidence="1">
    <location>
        <begin position="453"/>
        <end position="473"/>
    </location>
</feature>
<name>A0A0P0G1M3_9BACE</name>
<proteinExistence type="predicted"/>
<feature type="transmembrane region" description="Helical" evidence="1">
    <location>
        <begin position="209"/>
        <end position="227"/>
    </location>
</feature>
<accession>A0A0P0G1M3</accession>
<evidence type="ECO:0000256" key="1">
    <source>
        <dbReference type="SAM" id="Phobius"/>
    </source>
</evidence>